<dbReference type="Pfam" id="PF01594">
    <property type="entry name" value="AI-2E_transport"/>
    <property type="match status" value="1"/>
</dbReference>
<dbReference type="GO" id="GO:0055085">
    <property type="term" value="P:transmembrane transport"/>
    <property type="evidence" value="ECO:0007669"/>
    <property type="project" value="TreeGrafter"/>
</dbReference>
<organism evidence="9 10">
    <name type="scientific">Desulfosporosinus lacus DSM 15449</name>
    <dbReference type="NCBI Taxonomy" id="1121420"/>
    <lineage>
        <taxon>Bacteria</taxon>
        <taxon>Bacillati</taxon>
        <taxon>Bacillota</taxon>
        <taxon>Clostridia</taxon>
        <taxon>Eubacteriales</taxon>
        <taxon>Desulfitobacteriaceae</taxon>
        <taxon>Desulfosporosinus</taxon>
    </lineage>
</organism>
<dbReference type="PANTHER" id="PTHR21716:SF53">
    <property type="entry name" value="PERMEASE PERM-RELATED"/>
    <property type="match status" value="1"/>
</dbReference>
<evidence type="ECO:0000256" key="7">
    <source>
        <dbReference type="ARBA" id="ARBA00023136"/>
    </source>
</evidence>
<dbReference type="AlphaFoldDB" id="A0A1M6A4J5"/>
<sequence>MDLNCNWNRKYTTIAMYSFIVIASSILFFLVMSGLDNFTRVLAGYFSALYPFIYGFVIAYLVNFLLNFFKKQLGKIPSLKKIKESWFHILSLFLAYLVSSFFVYLFLAFIFPQLVASITGLVRNIPEYVRSTTEYIKYLSDDILLPSEVVDFINKRLDELAIFISNVAEDLVPIALSFLRNTALSLWNVFLGIIISIYMLAEKEQFISLAKKLNYSVFNVKNADKVLEILRRTQIIFSRFLGGKILDSLIIGLLAFIILTIVDMPYTLLVTFIITVTNIIPFFGPFIGAVPSVIIIFFESPIMAFWFLIIIFILQQLDGNVIGPKILGDSLGISSFWILFAILIGGKFFGFIGLIIGVPLFVLIYSIIKEIVEARLKAKGLPVETKDYLDK</sequence>
<dbReference type="EMBL" id="FQXJ01000016">
    <property type="protein sequence ID" value="SHI31259.1"/>
    <property type="molecule type" value="Genomic_DNA"/>
</dbReference>
<reference evidence="10" key="1">
    <citation type="submission" date="2016-11" db="EMBL/GenBank/DDBJ databases">
        <authorList>
            <person name="Varghese N."/>
            <person name="Submissions S."/>
        </authorList>
    </citation>
    <scope>NUCLEOTIDE SEQUENCE [LARGE SCALE GENOMIC DNA]</scope>
    <source>
        <strain evidence="10">DSM 15449</strain>
    </source>
</reference>
<name>A0A1M6A4J5_9FIRM</name>
<dbReference type="InterPro" id="IPR002549">
    <property type="entry name" value="AI-2E-like"/>
</dbReference>
<evidence type="ECO:0000256" key="3">
    <source>
        <dbReference type="ARBA" id="ARBA00022448"/>
    </source>
</evidence>
<keyword evidence="4" id="KW-1003">Cell membrane</keyword>
<dbReference type="OrthoDB" id="9793390at2"/>
<keyword evidence="7 8" id="KW-0472">Membrane</keyword>
<gene>
    <name evidence="9" type="ORF">SAMN02746098_03886</name>
</gene>
<evidence type="ECO:0000313" key="9">
    <source>
        <dbReference type="EMBL" id="SHI31259.1"/>
    </source>
</evidence>
<dbReference type="GO" id="GO:0005886">
    <property type="term" value="C:plasma membrane"/>
    <property type="evidence" value="ECO:0007669"/>
    <property type="project" value="UniProtKB-SubCell"/>
</dbReference>
<comment type="subcellular location">
    <subcellularLocation>
        <location evidence="1">Cell membrane</location>
        <topology evidence="1">Multi-pass membrane protein</topology>
    </subcellularLocation>
</comment>
<feature type="transmembrane region" description="Helical" evidence="8">
    <location>
        <begin position="241"/>
        <end position="262"/>
    </location>
</feature>
<evidence type="ECO:0000256" key="4">
    <source>
        <dbReference type="ARBA" id="ARBA00022475"/>
    </source>
</evidence>
<protein>
    <submittedName>
        <fullName evidence="9">Predicted PurR-regulated permease PerM</fullName>
    </submittedName>
</protein>
<feature type="transmembrane region" description="Helical" evidence="8">
    <location>
        <begin position="184"/>
        <end position="201"/>
    </location>
</feature>
<feature type="transmembrane region" description="Helical" evidence="8">
    <location>
        <begin position="86"/>
        <end position="111"/>
    </location>
</feature>
<keyword evidence="3" id="KW-0813">Transport</keyword>
<evidence type="ECO:0000256" key="8">
    <source>
        <dbReference type="SAM" id="Phobius"/>
    </source>
</evidence>
<dbReference type="RefSeq" id="WP_143187662.1">
    <property type="nucleotide sequence ID" value="NZ_FQXJ01000016.1"/>
</dbReference>
<comment type="similarity">
    <text evidence="2">Belongs to the autoinducer-2 exporter (AI-2E) (TC 2.A.86) family.</text>
</comment>
<accession>A0A1M6A4J5</accession>
<dbReference type="Proteomes" id="UP000183954">
    <property type="component" value="Unassembled WGS sequence"/>
</dbReference>
<evidence type="ECO:0000256" key="6">
    <source>
        <dbReference type="ARBA" id="ARBA00022989"/>
    </source>
</evidence>
<evidence type="ECO:0000313" key="10">
    <source>
        <dbReference type="Proteomes" id="UP000183954"/>
    </source>
</evidence>
<feature type="transmembrane region" description="Helical" evidence="8">
    <location>
        <begin position="335"/>
        <end position="368"/>
    </location>
</feature>
<proteinExistence type="inferred from homology"/>
<evidence type="ECO:0000256" key="1">
    <source>
        <dbReference type="ARBA" id="ARBA00004651"/>
    </source>
</evidence>
<feature type="transmembrane region" description="Helical" evidence="8">
    <location>
        <begin position="268"/>
        <end position="287"/>
    </location>
</feature>
<feature type="transmembrane region" description="Helical" evidence="8">
    <location>
        <begin position="12"/>
        <end position="32"/>
    </location>
</feature>
<evidence type="ECO:0000256" key="5">
    <source>
        <dbReference type="ARBA" id="ARBA00022692"/>
    </source>
</evidence>
<keyword evidence="5 8" id="KW-0812">Transmembrane</keyword>
<keyword evidence="6 8" id="KW-1133">Transmembrane helix</keyword>
<dbReference type="STRING" id="1121420.SAMN02746098_03886"/>
<feature type="transmembrane region" description="Helical" evidence="8">
    <location>
        <begin position="294"/>
        <end position="315"/>
    </location>
</feature>
<keyword evidence="10" id="KW-1185">Reference proteome</keyword>
<dbReference type="PANTHER" id="PTHR21716">
    <property type="entry name" value="TRANSMEMBRANE PROTEIN"/>
    <property type="match status" value="1"/>
</dbReference>
<evidence type="ECO:0000256" key="2">
    <source>
        <dbReference type="ARBA" id="ARBA00009773"/>
    </source>
</evidence>
<feature type="transmembrane region" description="Helical" evidence="8">
    <location>
        <begin position="44"/>
        <end position="66"/>
    </location>
</feature>